<keyword evidence="7" id="KW-1185">Reference proteome</keyword>
<keyword evidence="3" id="KW-0865">Zymogen</keyword>
<dbReference type="EMBL" id="MU858284">
    <property type="protein sequence ID" value="KAK4207610.1"/>
    <property type="molecule type" value="Genomic_DNA"/>
</dbReference>
<sequence>MASWQGNQTPYKTASLMCAYWAQNGPPGVQPGVDRARDEIEGVLGSTYGFQTERYIMKDKTDTDPGTTTADIINSINQKLGNKGSDHLFVLHYCGHGVRTGGPDSDLMWGSGITPTNSANKTRINYSDIHRELLALKCDVLVVMDCCRSTDIGRTPPQTGATIPKGKKMIFVGATSSNASEATATKPDNLMTTRLCTSIKSVNGHPASLWAVLGECNAVTSAMRTELNGNRKTAHDSRRANYDEAGYVYWEDSRAKKQFLVQFVCVDVQPKAEKGKQEADMFLHKIGSGGGGGGTSSRGLGGPSGGATSRGLGGPTSRGFGGEDRGFGLDDNMKGRKGKGNGNGNGKRRPIWRRVCCFCLPCK</sequence>
<feature type="compositionally biased region" description="Basic and acidic residues" evidence="4">
    <location>
        <begin position="321"/>
        <end position="334"/>
    </location>
</feature>
<comment type="caution">
    <text evidence="6">The sequence shown here is derived from an EMBL/GenBank/DDBJ whole genome shotgun (WGS) entry which is preliminary data.</text>
</comment>
<dbReference type="SUPFAM" id="SSF52129">
    <property type="entry name" value="Caspase-like"/>
    <property type="match status" value="1"/>
</dbReference>
<name>A0AAN7B488_9PEZI</name>
<proteinExistence type="predicted"/>
<evidence type="ECO:0000313" key="6">
    <source>
        <dbReference type="EMBL" id="KAK4207610.1"/>
    </source>
</evidence>
<accession>A0AAN7B488</accession>
<keyword evidence="2" id="KW-0788">Thiol protease</keyword>
<dbReference type="InterPro" id="IPR029030">
    <property type="entry name" value="Caspase-like_dom_sf"/>
</dbReference>
<feature type="domain" description="Peptidase C14 caspase" evidence="5">
    <location>
        <begin position="37"/>
        <end position="208"/>
    </location>
</feature>
<keyword evidence="1" id="KW-0053">Apoptosis</keyword>
<protein>
    <recommendedName>
        <fullName evidence="5">Peptidase C14 caspase domain-containing protein</fullName>
    </recommendedName>
</protein>
<evidence type="ECO:0000313" key="7">
    <source>
        <dbReference type="Proteomes" id="UP001301769"/>
    </source>
</evidence>
<organism evidence="6 7">
    <name type="scientific">Rhypophila decipiens</name>
    <dbReference type="NCBI Taxonomy" id="261697"/>
    <lineage>
        <taxon>Eukaryota</taxon>
        <taxon>Fungi</taxon>
        <taxon>Dikarya</taxon>
        <taxon>Ascomycota</taxon>
        <taxon>Pezizomycotina</taxon>
        <taxon>Sordariomycetes</taxon>
        <taxon>Sordariomycetidae</taxon>
        <taxon>Sordariales</taxon>
        <taxon>Naviculisporaceae</taxon>
        <taxon>Rhypophila</taxon>
    </lineage>
</organism>
<evidence type="ECO:0000259" key="5">
    <source>
        <dbReference type="Pfam" id="PF00656"/>
    </source>
</evidence>
<keyword evidence="2" id="KW-0645">Protease</keyword>
<dbReference type="InterPro" id="IPR011600">
    <property type="entry name" value="Pept_C14_caspase"/>
</dbReference>
<feature type="compositionally biased region" description="Gly residues" evidence="4">
    <location>
        <begin position="311"/>
        <end position="320"/>
    </location>
</feature>
<dbReference type="AlphaFoldDB" id="A0AAN7B488"/>
<evidence type="ECO:0000256" key="1">
    <source>
        <dbReference type="ARBA" id="ARBA00022703"/>
    </source>
</evidence>
<dbReference type="GO" id="GO:0004197">
    <property type="term" value="F:cysteine-type endopeptidase activity"/>
    <property type="evidence" value="ECO:0007669"/>
    <property type="project" value="InterPro"/>
</dbReference>
<feature type="compositionally biased region" description="Gly residues" evidence="4">
    <location>
        <begin position="287"/>
        <end position="305"/>
    </location>
</feature>
<dbReference type="Pfam" id="PF00656">
    <property type="entry name" value="Peptidase_C14"/>
    <property type="match status" value="1"/>
</dbReference>
<dbReference type="GO" id="GO:0006915">
    <property type="term" value="P:apoptotic process"/>
    <property type="evidence" value="ECO:0007669"/>
    <property type="project" value="UniProtKB-KW"/>
</dbReference>
<keyword evidence="2" id="KW-0378">Hydrolase</keyword>
<evidence type="ECO:0000256" key="2">
    <source>
        <dbReference type="ARBA" id="ARBA00022807"/>
    </source>
</evidence>
<reference evidence="6" key="1">
    <citation type="journal article" date="2023" name="Mol. Phylogenet. Evol.">
        <title>Genome-scale phylogeny and comparative genomics of the fungal order Sordariales.</title>
        <authorList>
            <person name="Hensen N."/>
            <person name="Bonometti L."/>
            <person name="Westerberg I."/>
            <person name="Brannstrom I.O."/>
            <person name="Guillou S."/>
            <person name="Cros-Aarteil S."/>
            <person name="Calhoun S."/>
            <person name="Haridas S."/>
            <person name="Kuo A."/>
            <person name="Mondo S."/>
            <person name="Pangilinan J."/>
            <person name="Riley R."/>
            <person name="LaButti K."/>
            <person name="Andreopoulos B."/>
            <person name="Lipzen A."/>
            <person name="Chen C."/>
            <person name="Yan M."/>
            <person name="Daum C."/>
            <person name="Ng V."/>
            <person name="Clum A."/>
            <person name="Steindorff A."/>
            <person name="Ohm R.A."/>
            <person name="Martin F."/>
            <person name="Silar P."/>
            <person name="Natvig D.O."/>
            <person name="Lalanne C."/>
            <person name="Gautier V."/>
            <person name="Ament-Velasquez S.L."/>
            <person name="Kruys A."/>
            <person name="Hutchinson M.I."/>
            <person name="Powell A.J."/>
            <person name="Barry K."/>
            <person name="Miller A.N."/>
            <person name="Grigoriev I.V."/>
            <person name="Debuchy R."/>
            <person name="Gladieux P."/>
            <person name="Hiltunen Thoren M."/>
            <person name="Johannesson H."/>
        </authorList>
    </citation>
    <scope>NUCLEOTIDE SEQUENCE</scope>
    <source>
        <strain evidence="6">PSN293</strain>
    </source>
</reference>
<reference evidence="6" key="2">
    <citation type="submission" date="2023-05" db="EMBL/GenBank/DDBJ databases">
        <authorList>
            <consortium name="Lawrence Berkeley National Laboratory"/>
            <person name="Steindorff A."/>
            <person name="Hensen N."/>
            <person name="Bonometti L."/>
            <person name="Westerberg I."/>
            <person name="Brannstrom I.O."/>
            <person name="Guillou S."/>
            <person name="Cros-Aarteil S."/>
            <person name="Calhoun S."/>
            <person name="Haridas S."/>
            <person name="Kuo A."/>
            <person name="Mondo S."/>
            <person name="Pangilinan J."/>
            <person name="Riley R."/>
            <person name="Labutti K."/>
            <person name="Andreopoulos B."/>
            <person name="Lipzen A."/>
            <person name="Chen C."/>
            <person name="Yanf M."/>
            <person name="Daum C."/>
            <person name="Ng V."/>
            <person name="Clum A."/>
            <person name="Ohm R."/>
            <person name="Martin F."/>
            <person name="Silar P."/>
            <person name="Natvig D."/>
            <person name="Lalanne C."/>
            <person name="Gautier V."/>
            <person name="Ament-Velasquez S.L."/>
            <person name="Kruys A."/>
            <person name="Hutchinson M.I."/>
            <person name="Powell A.J."/>
            <person name="Barry K."/>
            <person name="Miller A.N."/>
            <person name="Grigoriev I.V."/>
            <person name="Debuchy R."/>
            <person name="Gladieux P."/>
            <person name="Thoren M.H."/>
            <person name="Johannesson H."/>
        </authorList>
    </citation>
    <scope>NUCLEOTIDE SEQUENCE</scope>
    <source>
        <strain evidence="6">PSN293</strain>
    </source>
</reference>
<gene>
    <name evidence="6" type="ORF">QBC37DRAFT_379901</name>
</gene>
<feature type="region of interest" description="Disordered" evidence="4">
    <location>
        <begin position="286"/>
        <end position="346"/>
    </location>
</feature>
<dbReference type="Gene3D" id="3.40.50.1460">
    <property type="match status" value="1"/>
</dbReference>
<evidence type="ECO:0000256" key="4">
    <source>
        <dbReference type="SAM" id="MobiDB-lite"/>
    </source>
</evidence>
<evidence type="ECO:0000256" key="3">
    <source>
        <dbReference type="ARBA" id="ARBA00023145"/>
    </source>
</evidence>
<dbReference type="GO" id="GO:0006508">
    <property type="term" value="P:proteolysis"/>
    <property type="evidence" value="ECO:0007669"/>
    <property type="project" value="InterPro"/>
</dbReference>
<dbReference type="Proteomes" id="UP001301769">
    <property type="component" value="Unassembled WGS sequence"/>
</dbReference>